<dbReference type="EMBL" id="LKAM01000011">
    <property type="protein sequence ID" value="KUM46457.1"/>
    <property type="molecule type" value="Genomic_DNA"/>
</dbReference>
<evidence type="ECO:0000313" key="1">
    <source>
        <dbReference type="EMBL" id="KUM46457.1"/>
    </source>
</evidence>
<reference evidence="1" key="1">
    <citation type="journal article" date="2015" name="Genome Biol. Evol.">
        <title>Organellar Genomes of White Spruce (Picea glauca): Assembly and Annotation.</title>
        <authorList>
            <person name="Jackman S.D."/>
            <person name="Warren R.L."/>
            <person name="Gibb E.A."/>
            <person name="Vandervalk B.P."/>
            <person name="Mohamadi H."/>
            <person name="Chu J."/>
            <person name="Raymond A."/>
            <person name="Pleasance S."/>
            <person name="Coope R."/>
            <person name="Wildung M.R."/>
            <person name="Ritland C.E."/>
            <person name="Bousquet J."/>
            <person name="Jones S.J."/>
            <person name="Bohlmann J."/>
            <person name="Birol I."/>
        </authorList>
    </citation>
    <scope>NUCLEOTIDE SEQUENCE [LARGE SCALE GENOMIC DNA]</scope>
    <source>
        <tissue evidence="1">Flushing bud</tissue>
    </source>
</reference>
<protein>
    <submittedName>
        <fullName evidence="1">Uncharacterized protein</fullName>
    </submittedName>
</protein>
<organism evidence="1">
    <name type="scientific">Picea glauca</name>
    <name type="common">White spruce</name>
    <name type="synonym">Pinus glauca</name>
    <dbReference type="NCBI Taxonomy" id="3330"/>
    <lineage>
        <taxon>Eukaryota</taxon>
        <taxon>Viridiplantae</taxon>
        <taxon>Streptophyta</taxon>
        <taxon>Embryophyta</taxon>
        <taxon>Tracheophyta</taxon>
        <taxon>Spermatophyta</taxon>
        <taxon>Pinopsida</taxon>
        <taxon>Pinidae</taxon>
        <taxon>Conifers I</taxon>
        <taxon>Pinales</taxon>
        <taxon>Pinaceae</taxon>
        <taxon>Picea</taxon>
    </lineage>
</organism>
<keyword evidence="1" id="KW-0496">Mitochondrion</keyword>
<comment type="caution">
    <text evidence="1">The sequence shown here is derived from an EMBL/GenBank/DDBJ whole genome shotgun (WGS) entry which is preliminary data.</text>
</comment>
<accession>A0A101LW65</accession>
<geneLocation type="mitochondrion" evidence="1"/>
<gene>
    <name evidence="1" type="ORF">ABT39_MTgene1558</name>
</gene>
<sequence length="160" mass="18083">MGAPNHWYYLTHLPDGHYLPDQRERENLTSIKETTLPDLREWFYLAPFPDSILSPNVSIKALKLKANDSIALKLKANDSKGLICLYLLTCPQPDLFNSIDLELSENISNEAPSILRSVSTGVWAYVVLYLCLSVQCVTCNTKAVNVELYLIRGLKTDPRK</sequence>
<proteinExistence type="predicted"/>
<dbReference type="AlphaFoldDB" id="A0A101LW65"/>
<name>A0A101LW65_PICGL</name>